<evidence type="ECO:0000256" key="9">
    <source>
        <dbReference type="ARBA" id="ARBA00023299"/>
    </source>
</evidence>
<organism evidence="11">
    <name type="scientific">marine metagenome</name>
    <dbReference type="NCBI Taxonomy" id="408172"/>
    <lineage>
        <taxon>unclassified sequences</taxon>
        <taxon>metagenomes</taxon>
        <taxon>ecological metagenomes</taxon>
    </lineage>
</organism>
<dbReference type="SFLD" id="SFLDG01136">
    <property type="entry name" value="C1.6:_Phosphoserine_Phosphatas"/>
    <property type="match status" value="1"/>
</dbReference>
<evidence type="ECO:0000256" key="5">
    <source>
        <dbReference type="ARBA" id="ARBA00022605"/>
    </source>
</evidence>
<dbReference type="AlphaFoldDB" id="A0A382D517"/>
<keyword evidence="7" id="KW-0378">Hydrolase</keyword>
<evidence type="ECO:0000256" key="3">
    <source>
        <dbReference type="ARBA" id="ARBA00009184"/>
    </source>
</evidence>
<comment type="pathway">
    <text evidence="2">Amino-acid biosynthesis; L-serine biosynthesis; L-serine from 3-phospho-D-glycerate: step 3/3.</text>
</comment>
<evidence type="ECO:0000256" key="1">
    <source>
        <dbReference type="ARBA" id="ARBA00001946"/>
    </source>
</evidence>
<evidence type="ECO:0000256" key="2">
    <source>
        <dbReference type="ARBA" id="ARBA00005135"/>
    </source>
</evidence>
<dbReference type="UniPathway" id="UPA00135">
    <property type="reaction ID" value="UER00198"/>
</dbReference>
<evidence type="ECO:0000256" key="10">
    <source>
        <dbReference type="ARBA" id="ARBA00031693"/>
    </source>
</evidence>
<dbReference type="Gene3D" id="3.40.50.1000">
    <property type="entry name" value="HAD superfamily/HAD-like"/>
    <property type="match status" value="1"/>
</dbReference>
<comment type="similarity">
    <text evidence="3">Belongs to the HAD-like hydrolase superfamily. SerB family.</text>
</comment>
<dbReference type="InterPro" id="IPR023214">
    <property type="entry name" value="HAD_sf"/>
</dbReference>
<comment type="cofactor">
    <cofactor evidence="1">
        <name>Mg(2+)</name>
        <dbReference type="ChEBI" id="CHEBI:18420"/>
    </cofactor>
</comment>
<dbReference type="PANTHER" id="PTHR43344:SF2">
    <property type="entry name" value="PHOSPHOSERINE PHOSPHATASE"/>
    <property type="match status" value="1"/>
</dbReference>
<dbReference type="InterPro" id="IPR036412">
    <property type="entry name" value="HAD-like_sf"/>
</dbReference>
<dbReference type="EC" id="3.1.3.3" evidence="4"/>
<evidence type="ECO:0000256" key="6">
    <source>
        <dbReference type="ARBA" id="ARBA00022723"/>
    </source>
</evidence>
<dbReference type="EMBL" id="UINC01037520">
    <property type="protein sequence ID" value="SVB33124.1"/>
    <property type="molecule type" value="Genomic_DNA"/>
</dbReference>
<dbReference type="GO" id="GO:0005737">
    <property type="term" value="C:cytoplasm"/>
    <property type="evidence" value="ECO:0007669"/>
    <property type="project" value="TreeGrafter"/>
</dbReference>
<dbReference type="PANTHER" id="PTHR43344">
    <property type="entry name" value="PHOSPHOSERINE PHOSPHATASE"/>
    <property type="match status" value="1"/>
</dbReference>
<keyword evidence="9" id="KW-0718">Serine biosynthesis</keyword>
<dbReference type="Pfam" id="PF00702">
    <property type="entry name" value="Hydrolase"/>
    <property type="match status" value="1"/>
</dbReference>
<evidence type="ECO:0000256" key="8">
    <source>
        <dbReference type="ARBA" id="ARBA00022842"/>
    </source>
</evidence>
<proteinExistence type="inferred from homology"/>
<dbReference type="SUPFAM" id="SSF56784">
    <property type="entry name" value="HAD-like"/>
    <property type="match status" value="1"/>
</dbReference>
<dbReference type="InterPro" id="IPR004469">
    <property type="entry name" value="PSP"/>
</dbReference>
<dbReference type="GO" id="GO:0006564">
    <property type="term" value="P:L-serine biosynthetic process"/>
    <property type="evidence" value="ECO:0007669"/>
    <property type="project" value="UniProtKB-KW"/>
</dbReference>
<dbReference type="InterPro" id="IPR050582">
    <property type="entry name" value="HAD-like_SerB"/>
</dbReference>
<dbReference type="SFLD" id="SFLDS00003">
    <property type="entry name" value="Haloacid_Dehalogenase"/>
    <property type="match status" value="1"/>
</dbReference>
<keyword evidence="8" id="KW-0460">Magnesium</keyword>
<evidence type="ECO:0000313" key="11">
    <source>
        <dbReference type="EMBL" id="SVB33124.1"/>
    </source>
</evidence>
<reference evidence="11" key="1">
    <citation type="submission" date="2018-05" db="EMBL/GenBank/DDBJ databases">
        <authorList>
            <person name="Lanie J.A."/>
            <person name="Ng W.-L."/>
            <person name="Kazmierczak K.M."/>
            <person name="Andrzejewski T.M."/>
            <person name="Davidsen T.M."/>
            <person name="Wayne K.J."/>
            <person name="Tettelin H."/>
            <person name="Glass J.I."/>
            <person name="Rusch D."/>
            <person name="Podicherti R."/>
            <person name="Tsui H.-C.T."/>
            <person name="Winkler M.E."/>
        </authorList>
    </citation>
    <scope>NUCLEOTIDE SEQUENCE</scope>
</reference>
<dbReference type="NCBIfam" id="TIGR01488">
    <property type="entry name" value="HAD-SF-IB"/>
    <property type="match status" value="1"/>
</dbReference>
<keyword evidence="5" id="KW-0028">Amino-acid biosynthesis</keyword>
<gene>
    <name evidence="11" type="ORF">METZ01_LOCUS185978</name>
</gene>
<accession>A0A382D517</accession>
<dbReference type="GO" id="GO:0000287">
    <property type="term" value="F:magnesium ion binding"/>
    <property type="evidence" value="ECO:0007669"/>
    <property type="project" value="TreeGrafter"/>
</dbReference>
<protein>
    <recommendedName>
        <fullName evidence="4">phosphoserine phosphatase</fullName>
        <ecNumber evidence="4">3.1.3.3</ecNumber>
    </recommendedName>
    <alternativeName>
        <fullName evidence="10">O-phosphoserine phosphohydrolase</fullName>
    </alternativeName>
</protein>
<dbReference type="SFLD" id="SFLDG01137">
    <property type="entry name" value="C1.6.1:_Phosphoserine_Phosphat"/>
    <property type="match status" value="1"/>
</dbReference>
<sequence>MNTSQNFLISIQGVTTENDVLERFTGQLEHLSFSIQDLHYLNFQSSLSILMRLELEQSTDKESLNKVLDKVAKQFKLELLIYPLPERSIAASSHPYILTLLSQKLQPQLLTKLFCHLREKQLCVTEINPLDAGDLHVFEIKINADKPIERQQLMKELMGLKSEYQLDLALQDDDLFRRNKRLIILDADMTFIQCEMINEMSRLAGKEAEVAEITQQTMDGKIQFNEALQQRVALLKGVRLSDLERLILNIPYTPGVDRLVYILKTLGYKIGIVSGGFTRVIDHIKQRFDLDYGFANTLEVKNGELTGCILGDILDGHQKGVILREIALKEKILPEQVIAVGDGANDLEMLASASLGIAFNAKRYLRERAAGSLSLPNLDALLYFLGISKTEISGLFQQ</sequence>
<evidence type="ECO:0000256" key="4">
    <source>
        <dbReference type="ARBA" id="ARBA00012640"/>
    </source>
</evidence>
<evidence type="ECO:0000256" key="7">
    <source>
        <dbReference type="ARBA" id="ARBA00022801"/>
    </source>
</evidence>
<name>A0A382D517_9ZZZZ</name>
<dbReference type="GO" id="GO:0036424">
    <property type="term" value="F:L-phosphoserine phosphatase activity"/>
    <property type="evidence" value="ECO:0007669"/>
    <property type="project" value="InterPro"/>
</dbReference>
<dbReference type="SFLD" id="SFLDF00029">
    <property type="entry name" value="phosphoserine_phosphatase"/>
    <property type="match status" value="1"/>
</dbReference>
<keyword evidence="6" id="KW-0479">Metal-binding</keyword>
<dbReference type="NCBIfam" id="TIGR00338">
    <property type="entry name" value="serB"/>
    <property type="match status" value="1"/>
</dbReference>